<protein>
    <submittedName>
        <fullName evidence="2">Stress responsive A/B Barrel Domain protein</fullName>
    </submittedName>
</protein>
<dbReference type="Pfam" id="PF07876">
    <property type="entry name" value="Dabb"/>
    <property type="match status" value="1"/>
</dbReference>
<dbReference type="Proteomes" id="UP000315003">
    <property type="component" value="Chromosome"/>
</dbReference>
<gene>
    <name evidence="2" type="ORF">SV7mr_25110</name>
</gene>
<reference evidence="2 3" key="1">
    <citation type="submission" date="2019-02" db="EMBL/GenBank/DDBJ databases">
        <title>Deep-cultivation of Planctomycetes and their phenomic and genomic characterization uncovers novel biology.</title>
        <authorList>
            <person name="Wiegand S."/>
            <person name="Jogler M."/>
            <person name="Boedeker C."/>
            <person name="Pinto D."/>
            <person name="Vollmers J."/>
            <person name="Rivas-Marin E."/>
            <person name="Kohn T."/>
            <person name="Peeters S.H."/>
            <person name="Heuer A."/>
            <person name="Rast P."/>
            <person name="Oberbeckmann S."/>
            <person name="Bunk B."/>
            <person name="Jeske O."/>
            <person name="Meyerdierks A."/>
            <person name="Storesund J.E."/>
            <person name="Kallscheuer N."/>
            <person name="Luecker S."/>
            <person name="Lage O.M."/>
            <person name="Pohl T."/>
            <person name="Merkel B.J."/>
            <person name="Hornburger P."/>
            <person name="Mueller R.-W."/>
            <person name="Bruemmer F."/>
            <person name="Labrenz M."/>
            <person name="Spormann A.M."/>
            <person name="Op den Camp H."/>
            <person name="Overmann J."/>
            <person name="Amann R."/>
            <person name="Jetten M.S.M."/>
            <person name="Mascher T."/>
            <person name="Medema M.H."/>
            <person name="Devos D.P."/>
            <person name="Kaster A.-K."/>
            <person name="Ovreas L."/>
            <person name="Rohde M."/>
            <person name="Galperin M.Y."/>
            <person name="Jogler C."/>
        </authorList>
    </citation>
    <scope>NUCLEOTIDE SEQUENCE [LARGE SCALE GENOMIC DNA]</scope>
    <source>
        <strain evidence="2 3">SV_7m_r</strain>
    </source>
</reference>
<dbReference type="Gene3D" id="3.30.70.100">
    <property type="match status" value="1"/>
</dbReference>
<dbReference type="PROSITE" id="PS51502">
    <property type="entry name" value="S_R_A_B_BARREL"/>
    <property type="match status" value="1"/>
</dbReference>
<sequence length="103" mass="11826">MPRLAHHVFFTLKDNSPSAVDNLLAECKEYLDNHDGLVDFSVGRRDPELNRPVNASFDVSLHVVFQDRATHDVYQTAPRHLEFIERNKESWASVMVCDSNLDD</sequence>
<evidence type="ECO:0000313" key="3">
    <source>
        <dbReference type="Proteomes" id="UP000315003"/>
    </source>
</evidence>
<dbReference type="SMART" id="SM00886">
    <property type="entry name" value="Dabb"/>
    <property type="match status" value="1"/>
</dbReference>
<evidence type="ECO:0000259" key="1">
    <source>
        <dbReference type="PROSITE" id="PS51502"/>
    </source>
</evidence>
<dbReference type="InterPro" id="IPR011008">
    <property type="entry name" value="Dimeric_a/b-barrel"/>
</dbReference>
<feature type="domain" description="Stress-response A/B barrel" evidence="1">
    <location>
        <begin position="4"/>
        <end position="99"/>
    </location>
</feature>
<proteinExistence type="predicted"/>
<name>A0A517SV43_9BACT</name>
<dbReference type="InterPro" id="IPR013097">
    <property type="entry name" value="Dabb"/>
</dbReference>
<keyword evidence="3" id="KW-1185">Reference proteome</keyword>
<accession>A0A517SV43</accession>
<evidence type="ECO:0000313" key="2">
    <source>
        <dbReference type="EMBL" id="QDT59996.1"/>
    </source>
</evidence>
<dbReference type="SUPFAM" id="SSF54909">
    <property type="entry name" value="Dimeric alpha+beta barrel"/>
    <property type="match status" value="1"/>
</dbReference>
<organism evidence="2 3">
    <name type="scientific">Stieleria bergensis</name>
    <dbReference type="NCBI Taxonomy" id="2528025"/>
    <lineage>
        <taxon>Bacteria</taxon>
        <taxon>Pseudomonadati</taxon>
        <taxon>Planctomycetota</taxon>
        <taxon>Planctomycetia</taxon>
        <taxon>Pirellulales</taxon>
        <taxon>Pirellulaceae</taxon>
        <taxon>Stieleria</taxon>
    </lineage>
</organism>
<dbReference type="AlphaFoldDB" id="A0A517SV43"/>
<dbReference type="EMBL" id="CP036272">
    <property type="protein sequence ID" value="QDT59996.1"/>
    <property type="molecule type" value="Genomic_DNA"/>
</dbReference>
<dbReference type="OrthoDB" id="8114960at2"/>
<dbReference type="RefSeq" id="WP_145272208.1">
    <property type="nucleotide sequence ID" value="NZ_CP036272.1"/>
</dbReference>